<dbReference type="EMBL" id="FNLO01000012">
    <property type="protein sequence ID" value="SDV50552.1"/>
    <property type="molecule type" value="Genomic_DNA"/>
</dbReference>
<protein>
    <submittedName>
        <fullName evidence="7">cAMP-binding domain of CRP or a regulatory subunit of cAMP-dependent protein kinases</fullName>
    </submittedName>
</protein>
<dbReference type="InterPro" id="IPR036390">
    <property type="entry name" value="WH_DNA-bd_sf"/>
</dbReference>
<dbReference type="SUPFAM" id="SSF46785">
    <property type="entry name" value="Winged helix' DNA-binding domain"/>
    <property type="match status" value="1"/>
</dbReference>
<dbReference type="GO" id="GO:0016301">
    <property type="term" value="F:kinase activity"/>
    <property type="evidence" value="ECO:0007669"/>
    <property type="project" value="UniProtKB-KW"/>
</dbReference>
<evidence type="ECO:0000313" key="8">
    <source>
        <dbReference type="Proteomes" id="UP000243719"/>
    </source>
</evidence>
<dbReference type="OrthoDB" id="8969464at2"/>
<sequence length="306" mass="33024">MPIDSATVPGLQHTSHVQRDRRYMPIDDLDRHLLLRACPESGMAALAARMERVQLSAGQLLYDSGERITHVYFPITAVVSFMVLMENGATMEIASTGSEGVVGLPATMGCDTMPSRAEVRCGGLALRIRTFDLKRELEQIPLLKKAFLLYAQMLLTQISQLSACNRHHSVSQQLCRWLLLALGRSGSSHIAITQQAVANMLGVRREGVTEASGKLQQAGIINHVRGRVTVLDRARLAAAACECHGIMQHSLDELRTRLAELGEDEPAGFASSALLRGGGSYTASGGLHPTTRLGANGLGPHLRGES</sequence>
<evidence type="ECO:0000256" key="1">
    <source>
        <dbReference type="ARBA" id="ARBA00023015"/>
    </source>
</evidence>
<keyword evidence="7" id="KW-0418">Kinase</keyword>
<feature type="domain" description="Cyclic nucleotide-binding" evidence="5">
    <location>
        <begin position="34"/>
        <end position="120"/>
    </location>
</feature>
<feature type="domain" description="HTH crp-type" evidence="6">
    <location>
        <begin position="168"/>
        <end position="234"/>
    </location>
</feature>
<evidence type="ECO:0000259" key="5">
    <source>
        <dbReference type="PROSITE" id="PS50042"/>
    </source>
</evidence>
<evidence type="ECO:0000256" key="2">
    <source>
        <dbReference type="ARBA" id="ARBA00023125"/>
    </source>
</evidence>
<accession>A0A1H2PTS9</accession>
<dbReference type="AlphaFoldDB" id="A0A1H2PTS9"/>
<evidence type="ECO:0000313" key="7">
    <source>
        <dbReference type="EMBL" id="SDV50552.1"/>
    </source>
</evidence>
<dbReference type="SMART" id="SM00100">
    <property type="entry name" value="cNMP"/>
    <property type="match status" value="1"/>
</dbReference>
<keyword evidence="1" id="KW-0805">Transcription regulation</keyword>
<dbReference type="Proteomes" id="UP000243719">
    <property type="component" value="Unassembled WGS sequence"/>
</dbReference>
<evidence type="ECO:0000256" key="4">
    <source>
        <dbReference type="SAM" id="MobiDB-lite"/>
    </source>
</evidence>
<name>A0A1H2PTS9_9BURK</name>
<keyword evidence="8" id="KW-1185">Reference proteome</keyword>
<dbReference type="Pfam" id="PF13545">
    <property type="entry name" value="HTH_Crp_2"/>
    <property type="match status" value="1"/>
</dbReference>
<dbReference type="STRING" id="1770053.SAMN05216551_11278"/>
<dbReference type="InterPro" id="IPR000595">
    <property type="entry name" value="cNMP-bd_dom"/>
</dbReference>
<dbReference type="InterPro" id="IPR014710">
    <property type="entry name" value="RmlC-like_jellyroll"/>
</dbReference>
<dbReference type="Gene3D" id="2.60.120.10">
    <property type="entry name" value="Jelly Rolls"/>
    <property type="match status" value="1"/>
</dbReference>
<dbReference type="PANTHER" id="PTHR24567">
    <property type="entry name" value="CRP FAMILY TRANSCRIPTIONAL REGULATORY PROTEIN"/>
    <property type="match status" value="1"/>
</dbReference>
<keyword evidence="3" id="KW-0804">Transcription</keyword>
<dbReference type="PROSITE" id="PS51063">
    <property type="entry name" value="HTH_CRP_2"/>
    <property type="match status" value="1"/>
</dbReference>
<dbReference type="GO" id="GO:0005829">
    <property type="term" value="C:cytosol"/>
    <property type="evidence" value="ECO:0007669"/>
    <property type="project" value="TreeGrafter"/>
</dbReference>
<dbReference type="PANTHER" id="PTHR24567:SF74">
    <property type="entry name" value="HTH-TYPE TRANSCRIPTIONAL REGULATOR ARCR"/>
    <property type="match status" value="1"/>
</dbReference>
<evidence type="ECO:0000256" key="3">
    <source>
        <dbReference type="ARBA" id="ARBA00023163"/>
    </source>
</evidence>
<dbReference type="SMART" id="SM00419">
    <property type="entry name" value="HTH_CRP"/>
    <property type="match status" value="1"/>
</dbReference>
<dbReference type="GO" id="GO:0003677">
    <property type="term" value="F:DNA binding"/>
    <property type="evidence" value="ECO:0007669"/>
    <property type="project" value="UniProtKB-KW"/>
</dbReference>
<evidence type="ECO:0000259" key="6">
    <source>
        <dbReference type="PROSITE" id="PS51063"/>
    </source>
</evidence>
<proteinExistence type="predicted"/>
<dbReference type="InterPro" id="IPR036388">
    <property type="entry name" value="WH-like_DNA-bd_sf"/>
</dbReference>
<dbReference type="Gene3D" id="1.10.10.10">
    <property type="entry name" value="Winged helix-like DNA-binding domain superfamily/Winged helix DNA-binding domain"/>
    <property type="match status" value="1"/>
</dbReference>
<dbReference type="GO" id="GO:0003700">
    <property type="term" value="F:DNA-binding transcription factor activity"/>
    <property type="evidence" value="ECO:0007669"/>
    <property type="project" value="TreeGrafter"/>
</dbReference>
<dbReference type="InterPro" id="IPR018490">
    <property type="entry name" value="cNMP-bd_dom_sf"/>
</dbReference>
<reference evidence="8" key="1">
    <citation type="submission" date="2016-09" db="EMBL/GenBank/DDBJ databases">
        <authorList>
            <person name="Varghese N."/>
            <person name="Submissions S."/>
        </authorList>
    </citation>
    <scope>NUCLEOTIDE SEQUENCE [LARGE SCALE GENOMIC DNA]</scope>
    <source>
        <strain evidence="8">JS23</strain>
    </source>
</reference>
<dbReference type="InterPro" id="IPR012318">
    <property type="entry name" value="HTH_CRP"/>
</dbReference>
<keyword evidence="2" id="KW-0238">DNA-binding</keyword>
<dbReference type="CDD" id="cd00038">
    <property type="entry name" value="CAP_ED"/>
    <property type="match status" value="1"/>
</dbReference>
<feature type="region of interest" description="Disordered" evidence="4">
    <location>
        <begin position="285"/>
        <end position="306"/>
    </location>
</feature>
<dbReference type="PROSITE" id="PS50042">
    <property type="entry name" value="CNMP_BINDING_3"/>
    <property type="match status" value="1"/>
</dbReference>
<organism evidence="7 8">
    <name type="scientific">Chitinasiproducens palmae</name>
    <dbReference type="NCBI Taxonomy" id="1770053"/>
    <lineage>
        <taxon>Bacteria</taxon>
        <taxon>Pseudomonadati</taxon>
        <taxon>Pseudomonadota</taxon>
        <taxon>Betaproteobacteria</taxon>
        <taxon>Burkholderiales</taxon>
        <taxon>Burkholderiaceae</taxon>
        <taxon>Chitinasiproducens</taxon>
    </lineage>
</organism>
<dbReference type="SUPFAM" id="SSF51206">
    <property type="entry name" value="cAMP-binding domain-like"/>
    <property type="match status" value="1"/>
</dbReference>
<dbReference type="InterPro" id="IPR050397">
    <property type="entry name" value="Env_Response_Regulators"/>
</dbReference>
<keyword evidence="7" id="KW-0808">Transferase</keyword>
<gene>
    <name evidence="7" type="ORF">SAMN05216551_11278</name>
</gene>